<accession>A0ABU8XP84</accession>
<keyword evidence="3" id="KW-0203">Cytokinin biosynthesis</keyword>
<proteinExistence type="inferred from homology"/>
<dbReference type="InterPro" id="IPR031100">
    <property type="entry name" value="LOG_fam"/>
</dbReference>
<protein>
    <recommendedName>
        <fullName evidence="3">Cytokinin riboside 5'-monophosphate phosphoribohydrolase</fullName>
        <ecNumber evidence="3">3.2.2.n1</ecNumber>
    </recommendedName>
</protein>
<dbReference type="PANTHER" id="PTHR31223:SF70">
    <property type="entry name" value="LOG FAMILY PROTEIN YJL055W"/>
    <property type="match status" value="1"/>
</dbReference>
<comment type="caution">
    <text evidence="4">The sequence shown here is derived from an EMBL/GenBank/DDBJ whole genome shotgun (WGS) entry which is preliminary data.</text>
</comment>
<dbReference type="InterPro" id="IPR005269">
    <property type="entry name" value="LOG"/>
</dbReference>
<dbReference type="PANTHER" id="PTHR31223">
    <property type="entry name" value="LOG FAMILY PROTEIN YJL055W"/>
    <property type="match status" value="1"/>
</dbReference>
<evidence type="ECO:0000313" key="4">
    <source>
        <dbReference type="EMBL" id="MEK0082714.1"/>
    </source>
</evidence>
<keyword evidence="5" id="KW-1185">Reference proteome</keyword>
<dbReference type="SUPFAM" id="SSF102405">
    <property type="entry name" value="MCP/YpsA-like"/>
    <property type="match status" value="1"/>
</dbReference>
<dbReference type="EMBL" id="JBBLZC010000004">
    <property type="protein sequence ID" value="MEK0082714.1"/>
    <property type="molecule type" value="Genomic_DNA"/>
</dbReference>
<keyword evidence="3" id="KW-0378">Hydrolase</keyword>
<evidence type="ECO:0000313" key="5">
    <source>
        <dbReference type="Proteomes" id="UP001375743"/>
    </source>
</evidence>
<dbReference type="Gene3D" id="3.40.50.450">
    <property type="match status" value="1"/>
</dbReference>
<evidence type="ECO:0000256" key="2">
    <source>
        <dbReference type="ARBA" id="ARBA00006763"/>
    </source>
</evidence>
<evidence type="ECO:0000256" key="1">
    <source>
        <dbReference type="ARBA" id="ARBA00000274"/>
    </source>
</evidence>
<dbReference type="EC" id="3.2.2.n1" evidence="3"/>
<comment type="similarity">
    <text evidence="2 3">Belongs to the LOG family.</text>
</comment>
<dbReference type="Proteomes" id="UP001375743">
    <property type="component" value="Unassembled WGS sequence"/>
</dbReference>
<name>A0ABU8XP84_9PROT</name>
<dbReference type="RefSeq" id="WP_418158558.1">
    <property type="nucleotide sequence ID" value="NZ_JBBLZC010000004.1"/>
</dbReference>
<sequence>MASAFGSGAGSSGAVFSVGVFCGSRPGSNPVYAAAAETLGTGLGRRSWRLVYGGGDVGLMGTVARSAMAAGATVLGVIPQRLLDREVGKRDITELHVTRNMFDRKEQLIDESDAFVALPGGLGTLDEILDAVTLRQLGYHDKPILLVDIDGFWRRVRVVLEHFVAEAFADASVLALCELVPDVPGTLARLEGIARGR</sequence>
<dbReference type="NCBIfam" id="TIGR00730">
    <property type="entry name" value="Rossman fold protein, TIGR00730 family"/>
    <property type="match status" value="1"/>
</dbReference>
<reference evidence="4 5" key="1">
    <citation type="submission" date="2024-01" db="EMBL/GenBank/DDBJ databases">
        <title>Multi-omics insights into the function and evolution of sodium benzoate biodegradation pathways in Benzoatithermus flavus gen. nov., sp. nov. from hot spring.</title>
        <authorList>
            <person name="Hu C.-J."/>
            <person name="Li W.-J."/>
        </authorList>
    </citation>
    <scope>NUCLEOTIDE SEQUENCE [LARGE SCALE GENOMIC DNA]</scope>
    <source>
        <strain evidence="4 5">SYSU G07066</strain>
    </source>
</reference>
<evidence type="ECO:0000256" key="3">
    <source>
        <dbReference type="RuleBase" id="RU363015"/>
    </source>
</evidence>
<organism evidence="4 5">
    <name type="scientific">Benzoatithermus flavus</name>
    <dbReference type="NCBI Taxonomy" id="3108223"/>
    <lineage>
        <taxon>Bacteria</taxon>
        <taxon>Pseudomonadati</taxon>
        <taxon>Pseudomonadota</taxon>
        <taxon>Alphaproteobacteria</taxon>
        <taxon>Geminicoccales</taxon>
        <taxon>Geminicoccaceae</taxon>
        <taxon>Benzoatithermus</taxon>
    </lineage>
</organism>
<dbReference type="Pfam" id="PF03641">
    <property type="entry name" value="Lysine_decarbox"/>
    <property type="match status" value="1"/>
</dbReference>
<gene>
    <name evidence="4" type="ORF">U1T56_06105</name>
</gene>
<comment type="catalytic activity">
    <reaction evidence="1">
        <text>AMP + H2O = D-ribose 5-phosphate + adenine</text>
        <dbReference type="Rhea" id="RHEA:20129"/>
        <dbReference type="ChEBI" id="CHEBI:15377"/>
        <dbReference type="ChEBI" id="CHEBI:16708"/>
        <dbReference type="ChEBI" id="CHEBI:78346"/>
        <dbReference type="ChEBI" id="CHEBI:456215"/>
        <dbReference type="EC" id="3.2.2.4"/>
    </reaction>
</comment>